<keyword evidence="8 13" id="KW-0647">Proteasome</keyword>
<evidence type="ECO:0000256" key="11">
    <source>
        <dbReference type="ARBA" id="ARBA00023128"/>
    </source>
</evidence>
<dbReference type="Pfam" id="PF10584">
    <property type="entry name" value="Proteasome_A_N"/>
    <property type="match status" value="1"/>
</dbReference>
<keyword evidence="11" id="KW-0496">Mitochondrion</keyword>
<comment type="similarity">
    <text evidence="13">Belongs to the peptidase T1A family.</text>
</comment>
<feature type="region of interest" description="Disordered" evidence="14">
    <location>
        <begin position="338"/>
        <end position="361"/>
    </location>
</feature>
<evidence type="ECO:0000256" key="7">
    <source>
        <dbReference type="ARBA" id="ARBA00022927"/>
    </source>
</evidence>
<dbReference type="GO" id="GO:0016020">
    <property type="term" value="C:membrane"/>
    <property type="evidence" value="ECO:0007669"/>
    <property type="project" value="UniProtKB-SubCell"/>
</dbReference>
<dbReference type="PROSITE" id="PS51475">
    <property type="entry name" value="PROTEASOME_ALPHA_2"/>
    <property type="match status" value="1"/>
</dbReference>
<dbReference type="InterPro" id="IPR013244">
    <property type="entry name" value="Sec39_domain"/>
</dbReference>
<dbReference type="SMART" id="SM00948">
    <property type="entry name" value="Proteasome_A_N"/>
    <property type="match status" value="1"/>
</dbReference>
<gene>
    <name evidence="16" type="ORF">E3Q01_00551</name>
</gene>
<dbReference type="GO" id="GO:0006511">
    <property type="term" value="P:ubiquitin-dependent protein catabolic process"/>
    <property type="evidence" value="ECO:0007669"/>
    <property type="project" value="InterPro"/>
</dbReference>
<keyword evidence="10" id="KW-0175">Coiled coil</keyword>
<dbReference type="InterPro" id="IPR024461">
    <property type="entry name" value="CCDC90-like"/>
</dbReference>
<keyword evidence="6" id="KW-0256">Endoplasmic reticulum</keyword>
<dbReference type="GO" id="GO:0006890">
    <property type="term" value="P:retrograde vesicle-mediated transport, Golgi to endoplasmic reticulum"/>
    <property type="evidence" value="ECO:0007669"/>
    <property type="project" value="InterPro"/>
</dbReference>
<evidence type="ECO:0000259" key="15">
    <source>
        <dbReference type="SMART" id="SM00948"/>
    </source>
</evidence>
<comment type="subcellular location">
    <subcellularLocation>
        <location evidence="2">Endoplasmic reticulum</location>
    </subcellularLocation>
    <subcellularLocation>
        <location evidence="3">Membrane</location>
    </subcellularLocation>
    <subcellularLocation>
        <location evidence="1">Mitochondrion</location>
    </subcellularLocation>
</comment>
<dbReference type="SUPFAM" id="SSF56235">
    <property type="entry name" value="N-terminal nucleophile aminohydrolases (Ntn hydrolases)"/>
    <property type="match status" value="1"/>
</dbReference>
<feature type="domain" description="Proteasome alpha-type subunits" evidence="15">
    <location>
        <begin position="5"/>
        <end position="27"/>
    </location>
</feature>
<evidence type="ECO:0000256" key="9">
    <source>
        <dbReference type="ARBA" id="ARBA00022989"/>
    </source>
</evidence>
<evidence type="ECO:0000256" key="13">
    <source>
        <dbReference type="PROSITE-ProRule" id="PRU00808"/>
    </source>
</evidence>
<dbReference type="InterPro" id="IPR050115">
    <property type="entry name" value="Proteasome_alpha"/>
</dbReference>
<dbReference type="InterPro" id="IPR000426">
    <property type="entry name" value="Proteasome_asu_N"/>
</dbReference>
<evidence type="ECO:0000313" key="16">
    <source>
        <dbReference type="EMBL" id="TIC69227.1"/>
    </source>
</evidence>
<accession>A0A4T0M268</accession>
<dbReference type="GO" id="GO:0005739">
    <property type="term" value="C:mitochondrion"/>
    <property type="evidence" value="ECO:0007669"/>
    <property type="project" value="UniProtKB-SubCell"/>
</dbReference>
<keyword evidence="5" id="KW-0812">Transmembrane</keyword>
<dbReference type="GO" id="GO:0015031">
    <property type="term" value="P:protein transport"/>
    <property type="evidence" value="ECO:0007669"/>
    <property type="project" value="UniProtKB-KW"/>
</dbReference>
<comment type="caution">
    <text evidence="16">The sequence shown here is derived from an EMBL/GenBank/DDBJ whole genome shotgun (WGS) entry which is preliminary data.</text>
</comment>
<dbReference type="Proteomes" id="UP000310708">
    <property type="component" value="Unassembled WGS sequence"/>
</dbReference>
<dbReference type="InterPro" id="IPR001353">
    <property type="entry name" value="Proteasome_sua/b"/>
</dbReference>
<evidence type="ECO:0000256" key="1">
    <source>
        <dbReference type="ARBA" id="ARBA00004173"/>
    </source>
</evidence>
<keyword evidence="12" id="KW-0472">Membrane</keyword>
<keyword evidence="7" id="KW-0653">Protein transport</keyword>
<dbReference type="EMBL" id="SPRX01000004">
    <property type="protein sequence ID" value="TIC69227.1"/>
    <property type="molecule type" value="Genomic_DNA"/>
</dbReference>
<dbReference type="Pfam" id="PF00227">
    <property type="entry name" value="Proteasome"/>
    <property type="match status" value="1"/>
</dbReference>
<evidence type="ECO:0000256" key="12">
    <source>
        <dbReference type="ARBA" id="ARBA00023136"/>
    </source>
</evidence>
<evidence type="ECO:0000256" key="5">
    <source>
        <dbReference type="ARBA" id="ARBA00022692"/>
    </source>
</evidence>
<evidence type="ECO:0000256" key="3">
    <source>
        <dbReference type="ARBA" id="ARBA00004370"/>
    </source>
</evidence>
<dbReference type="GO" id="GO:0005783">
    <property type="term" value="C:endoplasmic reticulum"/>
    <property type="evidence" value="ECO:0007669"/>
    <property type="project" value="UniProtKB-SubCell"/>
</dbReference>
<protein>
    <recommendedName>
        <fullName evidence="15">Proteasome alpha-type subunits domain-containing protein</fullName>
    </recommendedName>
</protein>
<proteinExistence type="inferred from homology"/>
<feature type="compositionally biased region" description="Acidic residues" evidence="14">
    <location>
        <begin position="340"/>
        <end position="357"/>
    </location>
</feature>
<dbReference type="Gene3D" id="3.60.20.10">
    <property type="entry name" value="Glutamine Phosphoribosylpyrophosphate, subunit 1, domain 1"/>
    <property type="match status" value="1"/>
</dbReference>
<dbReference type="Gene3D" id="1.20.5.340">
    <property type="match status" value="1"/>
</dbReference>
<evidence type="ECO:0000313" key="17">
    <source>
        <dbReference type="Proteomes" id="UP000310708"/>
    </source>
</evidence>
<evidence type="ECO:0000256" key="10">
    <source>
        <dbReference type="ARBA" id="ARBA00023054"/>
    </source>
</evidence>
<dbReference type="CDD" id="cd03750">
    <property type="entry name" value="proteasome_alpha_type_2"/>
    <property type="match status" value="1"/>
</dbReference>
<keyword evidence="4" id="KW-0813">Transport</keyword>
<sequence length="1281" mass="143337">MSDSYSFSLTTFSPSGQLKQVDHALAAVAQGTTSLGVKASNGVVIATEKKQPSPLVDDSMLEKVALICPTIGCVYSGMGPDYRQLVTAARKSAQAYWKMYNEYPPTRVMVSEIATIMQGATQKGGMRPYGCSLLVAGYDKTRGSTLYQVDPSGSYWAWKASAMGKNMVNAKTFLEKRYNDEISLEDAIHTSLLTLKEGFEGQMTEKTVDIGIIQIPNEWDTKNPPDALAGDKAGHLPGMPVFRKLTEEEIKDHLTFIQSQKKLLDGINKGQSDIITLIDDVQDRNWLKSLALSAVSYSIDIQKTLIEGAIKYNEGNVELVDRKTKLELYDILSISINPVQEDDDDDDPWNNDEEEKEPGEQQQVIELPRFLVMPPERLALEFAAKGEINRLNVLLDKYPDTTNKYQFAILDAIPISVPPTAYLNILPSDEQVTDWYINRATRMDAVGRQLDNALSLIQHGAARGVLGLDKIGEDLILLLRMAEYNHAVGLKDLQSMSYDDSIEAYMIGSTPQDFSTRIKKAILPYLYVLESQNERDTGIVDNEFHERLLTDILLNAGVTNVLSILEASRPDLSLSERVLKDDKYVVALALAAIYTNDRSDILDIIQRVFECMPAWEGGSPTRLRNVVDLKKGSASAIVQHLKNLEIADLGSLLDHLDIHIESLEILARWSINISLLQLELSDYNQQLNWAKTLTRRSVGVLGENIESGSEWEALLDDMVKLSDNEDGRALGLLENDVVVKTFFSGLLNSGKFELAKELLSSSDSALSSLDKKVVTDIVLETSQEFFDNATDGDLSYGYMKLSNDVLDVDQAKSQTITSHKEFIWATSKLCSYNLKNIEGMQITPLEVRLESNKMVFIDQLLNTRRDGYQHPDRIISLAVGLDDALRYNSKGQVDVLSRIIDAAIRYQDYKEAYRITQSEDFQQKLTLAQDEEDARWISYYKLGIEEKWKSHNERLNCLAQAMTLCPDTKIDMILSEWKKLDSNLSTMTVNIPEKKKEKDASDALASILSPITVESQTRNLLSGGLRALKSVGSVAKNEIIASTQPPQPPAMATPSLEFNRDIGKTDRVYHPFDTYKFVTTLQGYGYSRRISEIIMVATRTLLVQHALIARSSLMTREDMENSSYLFKAALTELRVELSIRGRADASALRSLTTALTREVDGLEQKMKEDVGSLKDDIELDMNNRKDETQSDGKAFEINVQSLNNRITVATGELRTEVERDKWDTTIRVVGVIFFEAVCIVAAVLLSDPEDVAKQKQVQTRLPTAEELGIRPTDDDIQERVI</sequence>
<dbReference type="Pfam" id="PF08314">
    <property type="entry name" value="Sec39"/>
    <property type="match status" value="1"/>
</dbReference>
<organism evidence="16 17">
    <name type="scientific">Wallemia mellicola</name>
    <dbReference type="NCBI Taxonomy" id="1708541"/>
    <lineage>
        <taxon>Eukaryota</taxon>
        <taxon>Fungi</taxon>
        <taxon>Dikarya</taxon>
        <taxon>Basidiomycota</taxon>
        <taxon>Wallemiomycotina</taxon>
        <taxon>Wallemiomycetes</taxon>
        <taxon>Wallemiales</taxon>
        <taxon>Wallemiaceae</taxon>
        <taxon>Wallemia</taxon>
    </lineage>
</organism>
<dbReference type="PANTHER" id="PTHR11599">
    <property type="entry name" value="PROTEASOME SUBUNIT ALPHA/BETA"/>
    <property type="match status" value="1"/>
</dbReference>
<dbReference type="GO" id="GO:0019773">
    <property type="term" value="C:proteasome core complex, alpha-subunit complex"/>
    <property type="evidence" value="ECO:0007669"/>
    <property type="project" value="UniProtKB-UniRule"/>
</dbReference>
<name>A0A4T0M268_9BASI</name>
<dbReference type="Pfam" id="PF07798">
    <property type="entry name" value="CCDC90-like"/>
    <property type="match status" value="1"/>
</dbReference>
<evidence type="ECO:0000256" key="4">
    <source>
        <dbReference type="ARBA" id="ARBA00022448"/>
    </source>
</evidence>
<reference evidence="16 17" key="1">
    <citation type="submission" date="2019-03" db="EMBL/GenBank/DDBJ databases">
        <title>Sequencing 25 genomes of Wallemia mellicola.</title>
        <authorList>
            <person name="Gostincar C."/>
        </authorList>
    </citation>
    <scope>NUCLEOTIDE SEQUENCE [LARGE SCALE GENOMIC DNA]</scope>
    <source>
        <strain evidence="16 17">EXF-757</strain>
    </source>
</reference>
<dbReference type="InterPro" id="IPR029055">
    <property type="entry name" value="Ntn_hydrolases_N"/>
</dbReference>
<keyword evidence="9" id="KW-1133">Transmembrane helix</keyword>
<evidence type="ECO:0000256" key="14">
    <source>
        <dbReference type="SAM" id="MobiDB-lite"/>
    </source>
</evidence>
<dbReference type="InterPro" id="IPR023332">
    <property type="entry name" value="Proteasome_alpha-type"/>
</dbReference>
<evidence type="ECO:0000256" key="8">
    <source>
        <dbReference type="ARBA" id="ARBA00022942"/>
    </source>
</evidence>
<evidence type="ECO:0000256" key="2">
    <source>
        <dbReference type="ARBA" id="ARBA00004240"/>
    </source>
</evidence>
<evidence type="ECO:0000256" key="6">
    <source>
        <dbReference type="ARBA" id="ARBA00022824"/>
    </source>
</evidence>